<dbReference type="PROSITE" id="PS50835">
    <property type="entry name" value="IG_LIKE"/>
    <property type="match status" value="1"/>
</dbReference>
<dbReference type="GO" id="GO:0005576">
    <property type="term" value="C:extracellular region"/>
    <property type="evidence" value="ECO:0007669"/>
    <property type="project" value="UniProtKB-ARBA"/>
</dbReference>
<dbReference type="EMBL" id="VZTU01020331">
    <property type="protein sequence ID" value="NXT80693.1"/>
    <property type="molecule type" value="Genomic_DNA"/>
</dbReference>
<dbReference type="GO" id="GO:0002250">
    <property type="term" value="P:adaptive immune response"/>
    <property type="evidence" value="ECO:0007669"/>
    <property type="project" value="UniProtKB-KW"/>
</dbReference>
<feature type="non-terminal residue" evidence="5">
    <location>
        <position position="1"/>
    </location>
</feature>
<evidence type="ECO:0000256" key="3">
    <source>
        <dbReference type="ARBA" id="ARBA00043265"/>
    </source>
</evidence>
<evidence type="ECO:0000256" key="1">
    <source>
        <dbReference type="ARBA" id="ARBA00022859"/>
    </source>
</evidence>
<dbReference type="SMART" id="SM00406">
    <property type="entry name" value="IGv"/>
    <property type="match status" value="1"/>
</dbReference>
<dbReference type="GO" id="GO:0019814">
    <property type="term" value="C:immunoglobulin complex"/>
    <property type="evidence" value="ECO:0007669"/>
    <property type="project" value="UniProtKB-KW"/>
</dbReference>
<organism evidence="5 6">
    <name type="scientific">Zapornia atra</name>
    <name type="common">Henderson crake</name>
    <dbReference type="NCBI Taxonomy" id="2585822"/>
    <lineage>
        <taxon>Eukaryota</taxon>
        <taxon>Metazoa</taxon>
        <taxon>Chordata</taxon>
        <taxon>Craniata</taxon>
        <taxon>Vertebrata</taxon>
        <taxon>Euteleostomi</taxon>
        <taxon>Archelosauria</taxon>
        <taxon>Archosauria</taxon>
        <taxon>Dinosauria</taxon>
        <taxon>Saurischia</taxon>
        <taxon>Theropoda</taxon>
        <taxon>Coelurosauria</taxon>
        <taxon>Aves</taxon>
        <taxon>Neognathae</taxon>
        <taxon>Neoaves</taxon>
        <taxon>Gruiformes</taxon>
        <taxon>Rallidae</taxon>
        <taxon>Zapornia</taxon>
    </lineage>
</organism>
<evidence type="ECO:0000259" key="4">
    <source>
        <dbReference type="PROSITE" id="PS50835"/>
    </source>
</evidence>
<protein>
    <submittedName>
        <fullName evidence="5">HV374 protein</fullName>
    </submittedName>
</protein>
<dbReference type="InterPro" id="IPR013783">
    <property type="entry name" value="Ig-like_fold"/>
</dbReference>
<dbReference type="PANTHER" id="PTHR23266">
    <property type="entry name" value="IMMUNOGLOBULIN HEAVY CHAIN"/>
    <property type="match status" value="1"/>
</dbReference>
<gene>
    <name evidence="5" type="primary">Ighv374_0</name>
    <name evidence="5" type="ORF">ZAPATR_R13956</name>
</gene>
<evidence type="ECO:0000313" key="5">
    <source>
        <dbReference type="EMBL" id="NXT80693.1"/>
    </source>
</evidence>
<dbReference type="AlphaFoldDB" id="A0A7L3FIQ8"/>
<feature type="domain" description="Ig-like" evidence="4">
    <location>
        <begin position="1"/>
        <end position="64"/>
    </location>
</feature>
<dbReference type="InterPro" id="IPR050199">
    <property type="entry name" value="IgHV"/>
</dbReference>
<keyword evidence="3" id="KW-1280">Immunoglobulin</keyword>
<keyword evidence="1" id="KW-0391">Immunity</keyword>
<dbReference type="InterPro" id="IPR007110">
    <property type="entry name" value="Ig-like_dom"/>
</dbReference>
<sequence>YWVRQAPRKGLKYVRSINSAGSGTVYAPSVKGRFSISKDNSQSTVMLQMDSLKDEDTATYYCAK</sequence>
<dbReference type="Gene3D" id="2.60.40.10">
    <property type="entry name" value="Immunoglobulins"/>
    <property type="match status" value="1"/>
</dbReference>
<keyword evidence="2" id="KW-1064">Adaptive immunity</keyword>
<dbReference type="SUPFAM" id="SSF48726">
    <property type="entry name" value="Immunoglobulin"/>
    <property type="match status" value="1"/>
</dbReference>
<dbReference type="Proteomes" id="UP000557426">
    <property type="component" value="Unassembled WGS sequence"/>
</dbReference>
<dbReference type="Pfam" id="PF07686">
    <property type="entry name" value="V-set"/>
    <property type="match status" value="1"/>
</dbReference>
<evidence type="ECO:0000256" key="2">
    <source>
        <dbReference type="ARBA" id="ARBA00023130"/>
    </source>
</evidence>
<keyword evidence="6" id="KW-1185">Reference proteome</keyword>
<name>A0A7L3FIQ8_9GRUI</name>
<evidence type="ECO:0000313" key="6">
    <source>
        <dbReference type="Proteomes" id="UP000557426"/>
    </source>
</evidence>
<dbReference type="InterPro" id="IPR013106">
    <property type="entry name" value="Ig_V-set"/>
</dbReference>
<dbReference type="InterPro" id="IPR036179">
    <property type="entry name" value="Ig-like_dom_sf"/>
</dbReference>
<feature type="non-terminal residue" evidence="5">
    <location>
        <position position="64"/>
    </location>
</feature>
<comment type="caution">
    <text evidence="5">The sequence shown here is derived from an EMBL/GenBank/DDBJ whole genome shotgun (WGS) entry which is preliminary data.</text>
</comment>
<proteinExistence type="predicted"/>
<accession>A0A7L3FIQ8</accession>
<reference evidence="5 6" key="1">
    <citation type="submission" date="2019-09" db="EMBL/GenBank/DDBJ databases">
        <title>Bird 10,000 Genomes (B10K) Project - Family phase.</title>
        <authorList>
            <person name="Zhang G."/>
        </authorList>
    </citation>
    <scope>NUCLEOTIDE SEQUENCE [LARGE SCALE GENOMIC DNA]</scope>
    <source>
        <strain evidence="5">B10K-DU-011-47</strain>
        <tissue evidence="5">Mixed tissue sample</tissue>
    </source>
</reference>